<gene>
    <name evidence="4" type="primary">LOC106011697</name>
</gene>
<dbReference type="GeneID" id="106011697"/>
<evidence type="ECO:0000256" key="1">
    <source>
        <dbReference type="SAM" id="SignalP"/>
    </source>
</evidence>
<keyword evidence="1" id="KW-0732">Signal</keyword>
<feature type="domain" description="MAM" evidence="2">
    <location>
        <begin position="28"/>
        <end position="198"/>
    </location>
</feature>
<evidence type="ECO:0000313" key="3">
    <source>
        <dbReference type="Proteomes" id="UP000694888"/>
    </source>
</evidence>
<organism evidence="3 4">
    <name type="scientific">Aplysia californica</name>
    <name type="common">California sea hare</name>
    <dbReference type="NCBI Taxonomy" id="6500"/>
    <lineage>
        <taxon>Eukaryota</taxon>
        <taxon>Metazoa</taxon>
        <taxon>Spiralia</taxon>
        <taxon>Lophotrochozoa</taxon>
        <taxon>Mollusca</taxon>
        <taxon>Gastropoda</taxon>
        <taxon>Heterobranchia</taxon>
        <taxon>Euthyneura</taxon>
        <taxon>Tectipleura</taxon>
        <taxon>Aplysiida</taxon>
        <taxon>Aplysioidea</taxon>
        <taxon>Aplysiidae</taxon>
        <taxon>Aplysia</taxon>
    </lineage>
</organism>
<proteinExistence type="predicted"/>
<feature type="chain" id="PRO_5046686890" evidence="1">
    <location>
        <begin position="20"/>
        <end position="204"/>
    </location>
</feature>
<dbReference type="PROSITE" id="PS50060">
    <property type="entry name" value="MAM_2"/>
    <property type="match status" value="1"/>
</dbReference>
<protein>
    <submittedName>
        <fullName evidence="4">MAM and LDL-receptor class A domain-containing protein 1</fullName>
    </submittedName>
</protein>
<dbReference type="Proteomes" id="UP000694888">
    <property type="component" value="Unplaced"/>
</dbReference>
<dbReference type="PROSITE" id="PS00740">
    <property type="entry name" value="MAM_1"/>
    <property type="match status" value="1"/>
</dbReference>
<dbReference type="SUPFAM" id="SSF49899">
    <property type="entry name" value="Concanavalin A-like lectins/glucanases"/>
    <property type="match status" value="1"/>
</dbReference>
<dbReference type="PANTHER" id="PTHR23282">
    <property type="entry name" value="APICAL ENDOSOMAL GLYCOPROTEIN PRECURSOR"/>
    <property type="match status" value="1"/>
</dbReference>
<dbReference type="CDD" id="cd06263">
    <property type="entry name" value="MAM"/>
    <property type="match status" value="1"/>
</dbReference>
<feature type="signal peptide" evidence="1">
    <location>
        <begin position="1"/>
        <end position="19"/>
    </location>
</feature>
<name>A0ABM0ZZE0_APLCA</name>
<dbReference type="SMART" id="SM00137">
    <property type="entry name" value="MAM"/>
    <property type="match status" value="1"/>
</dbReference>
<dbReference type="InterPro" id="IPR051560">
    <property type="entry name" value="MAM_domain-containing"/>
</dbReference>
<accession>A0ABM0ZZE0</accession>
<dbReference type="RefSeq" id="XP_012937670.1">
    <property type="nucleotide sequence ID" value="XM_013082216.1"/>
</dbReference>
<evidence type="ECO:0000313" key="4">
    <source>
        <dbReference type="RefSeq" id="XP_012937670.1"/>
    </source>
</evidence>
<dbReference type="Pfam" id="PF00629">
    <property type="entry name" value="MAM"/>
    <property type="match status" value="1"/>
</dbReference>
<dbReference type="Gene3D" id="2.60.120.200">
    <property type="match status" value="1"/>
</dbReference>
<keyword evidence="3" id="KW-1185">Reference proteome</keyword>
<dbReference type="InterPro" id="IPR013320">
    <property type="entry name" value="ConA-like_dom_sf"/>
</dbReference>
<evidence type="ECO:0000259" key="2">
    <source>
        <dbReference type="PROSITE" id="PS50060"/>
    </source>
</evidence>
<dbReference type="PANTHER" id="PTHR23282:SF101">
    <property type="entry name" value="MAM DOMAIN-CONTAINING PROTEIN"/>
    <property type="match status" value="1"/>
</dbReference>
<reference evidence="4" key="1">
    <citation type="submission" date="2025-08" db="UniProtKB">
        <authorList>
            <consortium name="RefSeq"/>
        </authorList>
    </citation>
    <scope>IDENTIFICATION</scope>
</reference>
<dbReference type="InterPro" id="IPR000998">
    <property type="entry name" value="MAM_dom"/>
</dbReference>
<sequence length="204" mass="22219">MAWICLLASLLAFVMQVFATRESNISSLTCNFDSDNLCGWKQAPLDDKAWRFFYPGHAPQNFVGPYTGRPQAVSGKGHYIYVPACNSSRGIDSSLLSPVISTGQAFCLRFWFFVRGSSDNMLAVNYIRADPAPSDSAALWAFRRTGDQGPGWKPAALTTPSSKGNHKIQLVIQAKCHEGSNGIISFDDVSLTPGPCPAREESHA</sequence>